<sequence>MPRGFTSGDFLVDTSTLGQVNLIVQSGGFALQYWDGTNTTANNAVDGGTSTWNTTTTNWTNATGTVNAPWQSGFAVFQGSAGSVTLGQDIALEGMQFRTTGYTIEGSDFALAGGPETIIRVDPAITATVNAVRRAPG</sequence>
<accession>A0ABU8XGV4</accession>
<dbReference type="EMBL" id="JBBKZS010000020">
    <property type="protein sequence ID" value="MEJ8858849.1"/>
    <property type="molecule type" value="Genomic_DNA"/>
</dbReference>
<organism evidence="1 2">
    <name type="scientific">Variovorax robiniae</name>
    <dbReference type="NCBI Taxonomy" id="1836199"/>
    <lineage>
        <taxon>Bacteria</taxon>
        <taxon>Pseudomonadati</taxon>
        <taxon>Pseudomonadota</taxon>
        <taxon>Betaproteobacteria</taxon>
        <taxon>Burkholderiales</taxon>
        <taxon>Comamonadaceae</taxon>
        <taxon>Variovorax</taxon>
    </lineage>
</organism>
<evidence type="ECO:0000313" key="2">
    <source>
        <dbReference type="Proteomes" id="UP001367030"/>
    </source>
</evidence>
<protein>
    <submittedName>
        <fullName evidence="1">Uncharacterized protein</fullName>
    </submittedName>
</protein>
<proteinExistence type="predicted"/>
<evidence type="ECO:0000313" key="1">
    <source>
        <dbReference type="EMBL" id="MEJ8858849.1"/>
    </source>
</evidence>
<keyword evidence="2" id="KW-1185">Reference proteome</keyword>
<comment type="caution">
    <text evidence="1">The sequence shown here is derived from an EMBL/GenBank/DDBJ whole genome shotgun (WGS) entry which is preliminary data.</text>
</comment>
<gene>
    <name evidence="1" type="ORF">WKW79_30050</name>
</gene>
<name>A0ABU8XGV4_9BURK</name>
<dbReference type="RefSeq" id="WP_340338901.1">
    <property type="nucleotide sequence ID" value="NZ_JBBKZS010000020.1"/>
</dbReference>
<reference evidence="1 2" key="1">
    <citation type="submission" date="2024-03" db="EMBL/GenBank/DDBJ databases">
        <title>Novel species of the genus Variovorax.</title>
        <authorList>
            <person name="Liu Q."/>
            <person name="Xin Y.-H."/>
        </authorList>
    </citation>
    <scope>NUCLEOTIDE SEQUENCE [LARGE SCALE GENOMIC DNA]</scope>
    <source>
        <strain evidence="1 2">KACC 18901</strain>
    </source>
</reference>
<dbReference type="Proteomes" id="UP001367030">
    <property type="component" value="Unassembled WGS sequence"/>
</dbReference>